<reference evidence="1" key="1">
    <citation type="submission" date="2023-08" db="EMBL/GenBank/DDBJ databases">
        <title>A de novo genome assembly of Solanum verrucosum Schlechtendal, a Mexican diploid species geographically isolated from the other diploid A-genome species in potato relatives.</title>
        <authorList>
            <person name="Hosaka K."/>
        </authorList>
    </citation>
    <scope>NUCLEOTIDE SEQUENCE</scope>
    <source>
        <tissue evidence="1">Young leaves</tissue>
    </source>
</reference>
<dbReference type="Proteomes" id="UP001234989">
    <property type="component" value="Chromosome 6"/>
</dbReference>
<sequence length="63" mass="6677">MMSMKGTFLVSNASITVALDMDGGFIGESIPNAASSSLSSSKSAGLIEIIIDIFYSMYSKRSF</sequence>
<dbReference type="AlphaFoldDB" id="A0AAF0R2A5"/>
<organism evidence="1 2">
    <name type="scientific">Solanum verrucosum</name>
    <dbReference type="NCBI Taxonomy" id="315347"/>
    <lineage>
        <taxon>Eukaryota</taxon>
        <taxon>Viridiplantae</taxon>
        <taxon>Streptophyta</taxon>
        <taxon>Embryophyta</taxon>
        <taxon>Tracheophyta</taxon>
        <taxon>Spermatophyta</taxon>
        <taxon>Magnoliopsida</taxon>
        <taxon>eudicotyledons</taxon>
        <taxon>Gunneridae</taxon>
        <taxon>Pentapetalae</taxon>
        <taxon>asterids</taxon>
        <taxon>lamiids</taxon>
        <taxon>Solanales</taxon>
        <taxon>Solanaceae</taxon>
        <taxon>Solanoideae</taxon>
        <taxon>Solaneae</taxon>
        <taxon>Solanum</taxon>
    </lineage>
</organism>
<name>A0AAF0R2A5_SOLVR</name>
<evidence type="ECO:0000313" key="2">
    <source>
        <dbReference type="Proteomes" id="UP001234989"/>
    </source>
</evidence>
<evidence type="ECO:0000313" key="1">
    <source>
        <dbReference type="EMBL" id="WMV34932.1"/>
    </source>
</evidence>
<accession>A0AAF0R2A5</accession>
<dbReference type="EMBL" id="CP133617">
    <property type="protein sequence ID" value="WMV34932.1"/>
    <property type="molecule type" value="Genomic_DNA"/>
</dbReference>
<protein>
    <submittedName>
        <fullName evidence="1">Uncharacterized protein</fullName>
    </submittedName>
</protein>
<keyword evidence="2" id="KW-1185">Reference proteome</keyword>
<proteinExistence type="predicted"/>
<gene>
    <name evidence="1" type="ORF">MTR67_028317</name>
</gene>